<dbReference type="Gene3D" id="2.40.10.270">
    <property type="entry name" value="Bacteriophage SPP1 head-tail adaptor protein"/>
    <property type="match status" value="1"/>
</dbReference>
<reference evidence="1 2" key="1">
    <citation type="submission" date="2016-09" db="EMBL/GenBank/DDBJ databases">
        <title>Rhizobium sp. nov., a novel species isolated from the rice rhizosphere.</title>
        <authorList>
            <person name="Zhao J."/>
            <person name="Zhang X."/>
        </authorList>
    </citation>
    <scope>NUCLEOTIDE SEQUENCE [LARGE SCALE GENOMIC DNA]</scope>
    <source>
        <strain evidence="1 2">1.7048</strain>
    </source>
</reference>
<comment type="caution">
    <text evidence="1">The sequence shown here is derived from an EMBL/GenBank/DDBJ whole genome shotgun (WGS) entry which is preliminary data.</text>
</comment>
<dbReference type="RefSeq" id="WP_075626153.1">
    <property type="nucleotide sequence ID" value="NZ_FOAM01000012.1"/>
</dbReference>
<protein>
    <recommendedName>
        <fullName evidence="3">Head-tail adaptor protein</fullName>
    </recommendedName>
</protein>
<dbReference type="AlphaFoldDB" id="A0A1Q9B1G7"/>
<sequence length="108" mass="11843">MLADLDPGALSTRLTLDLPIETADGQGGVSITYRSVGQAWGRIEPLPVHGSAEDDDARATHRIWLRHRTDLKAGMRFGFGSRSFLLVSAGDPDETRRLIVARVCEVTR</sequence>
<evidence type="ECO:0000313" key="1">
    <source>
        <dbReference type="EMBL" id="OLP61852.1"/>
    </source>
</evidence>
<dbReference type="Proteomes" id="UP000186364">
    <property type="component" value="Unassembled WGS sequence"/>
</dbReference>
<organism evidence="1 2">
    <name type="scientific">Xaviernesmea oryzae</name>
    <dbReference type="NCBI Taxonomy" id="464029"/>
    <lineage>
        <taxon>Bacteria</taxon>
        <taxon>Pseudomonadati</taxon>
        <taxon>Pseudomonadota</taxon>
        <taxon>Alphaproteobacteria</taxon>
        <taxon>Hyphomicrobiales</taxon>
        <taxon>Rhizobiaceae</taxon>
        <taxon>Rhizobium/Agrobacterium group</taxon>
        <taxon>Xaviernesmea</taxon>
    </lineage>
</organism>
<dbReference type="InterPro" id="IPR038666">
    <property type="entry name" value="SSP1_head-tail_sf"/>
</dbReference>
<dbReference type="InterPro" id="IPR008767">
    <property type="entry name" value="Phage_SPP1_head-tail_adaptor"/>
</dbReference>
<evidence type="ECO:0008006" key="3">
    <source>
        <dbReference type="Google" id="ProtNLM"/>
    </source>
</evidence>
<dbReference type="EMBL" id="MKIP01000030">
    <property type="protein sequence ID" value="OLP61852.1"/>
    <property type="molecule type" value="Genomic_DNA"/>
</dbReference>
<gene>
    <name evidence="1" type="ORF">BJF93_19395</name>
</gene>
<name>A0A1Q9B1G7_9HYPH</name>
<dbReference type="OrthoDB" id="7570189at2"/>
<evidence type="ECO:0000313" key="2">
    <source>
        <dbReference type="Proteomes" id="UP000186364"/>
    </source>
</evidence>
<accession>A0A1Q9B1G7</accession>
<keyword evidence="2" id="KW-1185">Reference proteome</keyword>
<proteinExistence type="predicted"/>
<dbReference type="Pfam" id="PF05521">
    <property type="entry name" value="Phage_HCP"/>
    <property type="match status" value="1"/>
</dbReference>